<feature type="domain" description="FAD dependent oxidoreductase" evidence="2">
    <location>
        <begin position="50"/>
        <end position="189"/>
    </location>
</feature>
<dbReference type="AlphaFoldDB" id="A0A6V7PAC5"/>
<evidence type="ECO:0000256" key="1">
    <source>
        <dbReference type="SAM" id="MobiDB-lite"/>
    </source>
</evidence>
<evidence type="ECO:0000259" key="2">
    <source>
        <dbReference type="Pfam" id="PF01266"/>
    </source>
</evidence>
<dbReference type="InterPro" id="IPR008586">
    <property type="entry name" value="DUF868_pln"/>
</dbReference>
<dbReference type="Gene3D" id="3.50.50.60">
    <property type="entry name" value="FAD/NAD(P)-binding domain"/>
    <property type="match status" value="1"/>
</dbReference>
<evidence type="ECO:0000313" key="3">
    <source>
        <dbReference type="EMBL" id="CAD1827797.1"/>
    </source>
</evidence>
<name>A0A6V7PAC5_ANACO</name>
<feature type="region of interest" description="Disordered" evidence="1">
    <location>
        <begin position="326"/>
        <end position="355"/>
    </location>
</feature>
<reference evidence="3" key="1">
    <citation type="submission" date="2020-07" db="EMBL/GenBank/DDBJ databases">
        <authorList>
            <person name="Lin J."/>
        </authorList>
    </citation>
    <scope>NUCLEOTIDE SEQUENCE</scope>
</reference>
<accession>A0A6V7PAC5</accession>
<feature type="compositionally biased region" description="Pro residues" evidence="1">
    <location>
        <begin position="329"/>
        <end position="344"/>
    </location>
</feature>
<sequence>MALNLHLLPSFVPRSQTLTLEARIFFCSELNPYEEDDEAAPELLLHHPFSREEQALLENTQSSLHCCNLEALDREAAQSLVPGLCVPFDFAVYMPHAVNIHPKRYLQALFLACQNLADESSASNICEERELNLFRETIKSLRQLADEYDAMIICLGAKVDMLPELAGKLPLRSCRGVVAELQLPIDARGEYGDQSPSILSDAWLAFQGPRSVSLGSTYKKVGFCRGKGWSKGHAASDSTWITTTSGDFELHDKGGSCLVHFSRTVVCSELFQETELVPFPIELHHRIPEPRNPSADAVLVSGVLPRRRSGGARDLGLRDRRRARRPLLVPLPPRPLPPCRPPPHPSDDDDDEGEEETLRFRIRPWSLWKRRGSKRFPLKRRRRFVDLAWDLTRARFSGAAAPEPAAGYFVSVAVDGEVVLVAGDLRGEAAAIAAPSAGTGTTTP</sequence>
<proteinExistence type="predicted"/>
<dbReference type="PANTHER" id="PTHR31972">
    <property type="entry name" value="EXPRESSED PROTEIN"/>
    <property type="match status" value="1"/>
</dbReference>
<dbReference type="Gene3D" id="3.30.9.10">
    <property type="entry name" value="D-Amino Acid Oxidase, subunit A, domain 2"/>
    <property type="match status" value="1"/>
</dbReference>
<dbReference type="InterPro" id="IPR036188">
    <property type="entry name" value="FAD/NAD-bd_sf"/>
</dbReference>
<organism evidence="3">
    <name type="scientific">Ananas comosus var. bracteatus</name>
    <name type="common">red pineapple</name>
    <dbReference type="NCBI Taxonomy" id="296719"/>
    <lineage>
        <taxon>Eukaryota</taxon>
        <taxon>Viridiplantae</taxon>
        <taxon>Streptophyta</taxon>
        <taxon>Embryophyta</taxon>
        <taxon>Tracheophyta</taxon>
        <taxon>Spermatophyta</taxon>
        <taxon>Magnoliopsida</taxon>
        <taxon>Liliopsida</taxon>
        <taxon>Poales</taxon>
        <taxon>Bromeliaceae</taxon>
        <taxon>Bromelioideae</taxon>
        <taxon>Ananas</taxon>
    </lineage>
</organism>
<dbReference type="Pfam" id="PF01266">
    <property type="entry name" value="DAO"/>
    <property type="match status" value="1"/>
</dbReference>
<dbReference type="InterPro" id="IPR006076">
    <property type="entry name" value="FAD-dep_OxRdtase"/>
</dbReference>
<dbReference type="PANTHER" id="PTHR31972:SF3">
    <property type="entry name" value="OS09G0416600 PROTEIN"/>
    <property type="match status" value="1"/>
</dbReference>
<gene>
    <name evidence="3" type="ORF">CB5_LOCUS11008</name>
</gene>
<dbReference type="EMBL" id="LR862146">
    <property type="protein sequence ID" value="CAD1827797.1"/>
    <property type="molecule type" value="Genomic_DNA"/>
</dbReference>
<protein>
    <recommendedName>
        <fullName evidence="2">FAD dependent oxidoreductase domain-containing protein</fullName>
    </recommendedName>
</protein>
<dbReference type="Pfam" id="PF05910">
    <property type="entry name" value="DUF868"/>
    <property type="match status" value="1"/>
</dbReference>